<evidence type="ECO:0000256" key="1">
    <source>
        <dbReference type="SAM" id="SignalP"/>
    </source>
</evidence>
<organism evidence="2 3">
    <name type="scientific">Acinetobacter boissieri</name>
    <dbReference type="NCBI Taxonomy" id="1219383"/>
    <lineage>
        <taxon>Bacteria</taxon>
        <taxon>Pseudomonadati</taxon>
        <taxon>Pseudomonadota</taxon>
        <taxon>Gammaproteobacteria</taxon>
        <taxon>Moraxellales</taxon>
        <taxon>Moraxellaceae</taxon>
        <taxon>Acinetobacter</taxon>
    </lineage>
</organism>
<dbReference type="AlphaFoldDB" id="A0A1G6J7I5"/>
<dbReference type="GO" id="GO:0009279">
    <property type="term" value="C:cell outer membrane"/>
    <property type="evidence" value="ECO:0007669"/>
    <property type="project" value="InterPro"/>
</dbReference>
<dbReference type="RefSeq" id="WP_171258571.1">
    <property type="nucleotide sequence ID" value="NZ_FMYL01000010.1"/>
</dbReference>
<dbReference type="Proteomes" id="UP000242501">
    <property type="component" value="Unassembled WGS sequence"/>
</dbReference>
<dbReference type="STRING" id="1219383.SAMN05421733_11021"/>
<dbReference type="GO" id="GO:0006878">
    <property type="term" value="P:intracellular copper ion homeostasis"/>
    <property type="evidence" value="ECO:0007669"/>
    <property type="project" value="InterPro"/>
</dbReference>
<reference evidence="3" key="1">
    <citation type="submission" date="2016-09" db="EMBL/GenBank/DDBJ databases">
        <authorList>
            <person name="Varghese N."/>
            <person name="Submissions S."/>
        </authorList>
    </citation>
    <scope>NUCLEOTIDE SEQUENCE [LARGE SCALE GENOMIC DNA]</scope>
    <source>
        <strain evidence="3">ANC 4422</strain>
    </source>
</reference>
<name>A0A1G6J7I5_9GAMM</name>
<keyword evidence="1" id="KW-0732">Signal</keyword>
<dbReference type="GO" id="GO:0005507">
    <property type="term" value="F:copper ion binding"/>
    <property type="evidence" value="ECO:0007669"/>
    <property type="project" value="InterPro"/>
</dbReference>
<feature type="signal peptide" evidence="1">
    <location>
        <begin position="1"/>
        <end position="21"/>
    </location>
</feature>
<protein>
    <submittedName>
        <fullName evidence="2">Copper resistance protein B</fullName>
    </submittedName>
</protein>
<evidence type="ECO:0000313" key="3">
    <source>
        <dbReference type="Proteomes" id="UP000242501"/>
    </source>
</evidence>
<feature type="chain" id="PRO_5017464863" evidence="1">
    <location>
        <begin position="22"/>
        <end position="262"/>
    </location>
</feature>
<accession>A0A1G6J7I5</accession>
<dbReference type="InterPro" id="IPR007939">
    <property type="entry name" value="Cu-R_B_prcur"/>
</dbReference>
<dbReference type="Pfam" id="PF05275">
    <property type="entry name" value="CopB"/>
    <property type="match status" value="1"/>
</dbReference>
<evidence type="ECO:0000313" key="2">
    <source>
        <dbReference type="EMBL" id="SDC13876.1"/>
    </source>
</evidence>
<sequence>MYITKLGVFLAVTLYGTTVFASTQHNMMDMNDSAMNHAMVDRDEMHDHGNDIFMAGSLENTWLWADGGQNIWSTSFEGWVGNDENKLFLYATQEKETSERNTFDVTALYSRNIATFWDAQAGLRYRQDDNLPQHQKRLDAVVGIHGLAPYFFETNAYLYVGQYRYSAVQLETSRDILLTQKLIAQPYLDTTWVMQDRAKFGNKTGLANVESGLKVRYEINKIVMPFIDVAYHYKTAPKHMVEIHQEPSDHAVYAGIGLLLKF</sequence>
<dbReference type="EMBL" id="FMYL01000010">
    <property type="protein sequence ID" value="SDC13876.1"/>
    <property type="molecule type" value="Genomic_DNA"/>
</dbReference>
<keyword evidence="3" id="KW-1185">Reference proteome</keyword>
<proteinExistence type="predicted"/>
<gene>
    <name evidence="2" type="ORF">SAMN05421733_11021</name>
</gene>